<keyword evidence="2" id="KW-1185">Reference proteome</keyword>
<dbReference type="Proteomes" id="UP000091857">
    <property type="component" value="Chromosome 9"/>
</dbReference>
<protein>
    <submittedName>
        <fullName evidence="1">Uncharacterized protein</fullName>
    </submittedName>
</protein>
<sequence length="580" mass="65719">MGCFLSKSNAQADSLNDIKDNTAPLREQSVVTYAAECGPYSDKNGSRDAPAASEIAQSYGFKRYEYQKLAKATRFFSNVHRIGEGGFGIVYKASLDDDDVAIKKLKIVKLENKLEEIEYLSVVRHPNIVKMIGYCSEGEDKLLVLEFVPNKSLRHHLHDEDKLLEWSKRIKIAINSARGLLYLHEEYPEYGDKQRVSEKSDVYSFGVVLLELITGRELSDKQGNTIVNWIIGVLEGTISHEKIIDWKDIKTIQGRPTTSLESLLGIERAQNFSPRMFSFEELAIATRFFSNNRMIGDDDFGRLYKGELNGMPVAIKKLSLWVCAQVGGEQMVNYINHNCQYLNKLIGYCIEESDKFIVYELVPSKSLRFNLHDAGHKKTIDWSRRKKIAIGCAKGLAYLHEFCTPTIIHGNITSDNIFLDNNFEPKISGFELAQELPNFVTHISTEAKINRGYGAPEFLKDRKINEKVDVFSFGVVLLELITGKPSVIREGIFSMNLVAWVAPQLTQAFNTHNYNSIIDVELQNNCEIIEMIHCAAACVYKPAKTRPKLSQIVEVLQGNMKSESIWIHSDNTYLKDGPQY</sequence>
<comment type="caution">
    <text evidence="1">The sequence shown here is derived from an EMBL/GenBank/DDBJ whole genome shotgun (WGS) entry which is preliminary data.</text>
</comment>
<reference evidence="2" key="1">
    <citation type="journal article" date="2016" name="Nat. Biotechnol.">
        <title>Sequencing wild and cultivated cassava and related species reveals extensive interspecific hybridization and genetic diversity.</title>
        <authorList>
            <person name="Bredeson J.V."/>
            <person name="Lyons J.B."/>
            <person name="Prochnik S.E."/>
            <person name="Wu G.A."/>
            <person name="Ha C.M."/>
            <person name="Edsinger-Gonzales E."/>
            <person name="Grimwood J."/>
            <person name="Schmutz J."/>
            <person name="Rabbi I.Y."/>
            <person name="Egesi C."/>
            <person name="Nauluvula P."/>
            <person name="Lebot V."/>
            <person name="Ndunguru J."/>
            <person name="Mkamilo G."/>
            <person name="Bart R.S."/>
            <person name="Setter T.L."/>
            <person name="Gleadow R.M."/>
            <person name="Kulakow P."/>
            <person name="Ferguson M.E."/>
            <person name="Rounsley S."/>
            <person name="Rokhsar D.S."/>
        </authorList>
    </citation>
    <scope>NUCLEOTIDE SEQUENCE [LARGE SCALE GENOMIC DNA]</scope>
    <source>
        <strain evidence="2">cv. AM560-2</strain>
    </source>
</reference>
<evidence type="ECO:0000313" key="2">
    <source>
        <dbReference type="Proteomes" id="UP000091857"/>
    </source>
</evidence>
<dbReference type="EMBL" id="CM004395">
    <property type="protein sequence ID" value="KAG8647506.1"/>
    <property type="molecule type" value="Genomic_DNA"/>
</dbReference>
<accession>A0ACB7H5Q3</accession>
<proteinExistence type="predicted"/>
<evidence type="ECO:0000313" key="1">
    <source>
        <dbReference type="EMBL" id="KAG8647506.1"/>
    </source>
</evidence>
<organism evidence="1 2">
    <name type="scientific">Manihot esculenta</name>
    <name type="common">Cassava</name>
    <name type="synonym">Jatropha manihot</name>
    <dbReference type="NCBI Taxonomy" id="3983"/>
    <lineage>
        <taxon>Eukaryota</taxon>
        <taxon>Viridiplantae</taxon>
        <taxon>Streptophyta</taxon>
        <taxon>Embryophyta</taxon>
        <taxon>Tracheophyta</taxon>
        <taxon>Spermatophyta</taxon>
        <taxon>Magnoliopsida</taxon>
        <taxon>eudicotyledons</taxon>
        <taxon>Gunneridae</taxon>
        <taxon>Pentapetalae</taxon>
        <taxon>rosids</taxon>
        <taxon>fabids</taxon>
        <taxon>Malpighiales</taxon>
        <taxon>Euphorbiaceae</taxon>
        <taxon>Crotonoideae</taxon>
        <taxon>Manihoteae</taxon>
        <taxon>Manihot</taxon>
    </lineage>
</organism>
<gene>
    <name evidence="1" type="ORF">MANES_09G081620v8</name>
</gene>
<name>A0ACB7H5Q3_MANES</name>